<evidence type="ECO:0000256" key="1">
    <source>
        <dbReference type="SAM" id="MobiDB-lite"/>
    </source>
</evidence>
<proteinExistence type="predicted"/>
<accession>A0AA87B867</accession>
<dbReference type="Proteomes" id="UP001189624">
    <property type="component" value="Chromosome 10"/>
</dbReference>
<dbReference type="EMBL" id="OY731407">
    <property type="protein sequence ID" value="CAJ1977852.1"/>
    <property type="molecule type" value="Genomic_DNA"/>
</dbReference>
<evidence type="ECO:0000313" key="2">
    <source>
        <dbReference type="EMBL" id="CAJ1977852.1"/>
    </source>
</evidence>
<organism evidence="2 3">
    <name type="scientific">Sphenostylis stenocarpa</name>
    <dbReference type="NCBI Taxonomy" id="92480"/>
    <lineage>
        <taxon>Eukaryota</taxon>
        <taxon>Viridiplantae</taxon>
        <taxon>Streptophyta</taxon>
        <taxon>Embryophyta</taxon>
        <taxon>Tracheophyta</taxon>
        <taxon>Spermatophyta</taxon>
        <taxon>Magnoliopsida</taxon>
        <taxon>eudicotyledons</taxon>
        <taxon>Gunneridae</taxon>
        <taxon>Pentapetalae</taxon>
        <taxon>rosids</taxon>
        <taxon>fabids</taxon>
        <taxon>Fabales</taxon>
        <taxon>Fabaceae</taxon>
        <taxon>Papilionoideae</taxon>
        <taxon>50 kb inversion clade</taxon>
        <taxon>NPAAA clade</taxon>
        <taxon>indigoferoid/millettioid clade</taxon>
        <taxon>Phaseoleae</taxon>
        <taxon>Sphenostylis</taxon>
    </lineage>
</organism>
<name>A0AA87B867_9FABA</name>
<sequence length="109" mass="12747">MKKEEEEEQGKRESKEDMNKPSDVSTINVNGHEKMGAFKSKSLATNSNRWLFLAILYEDESDGVWGIGLLGMMKKVFWQDLEMSIFNVLWKVRCFVLCKFFIWENGMVL</sequence>
<protein>
    <submittedName>
        <fullName evidence="2">Uncharacterized protein</fullName>
    </submittedName>
</protein>
<gene>
    <name evidence="2" type="ORF">AYBTSS11_LOCUS30022</name>
</gene>
<dbReference type="Gramene" id="rna-AYBTSS11_LOCUS30022">
    <property type="protein sequence ID" value="CAJ1977852.1"/>
    <property type="gene ID" value="gene-AYBTSS11_LOCUS30022"/>
</dbReference>
<feature type="compositionally biased region" description="Basic and acidic residues" evidence="1">
    <location>
        <begin position="1"/>
        <end position="20"/>
    </location>
</feature>
<evidence type="ECO:0000313" key="3">
    <source>
        <dbReference type="Proteomes" id="UP001189624"/>
    </source>
</evidence>
<feature type="region of interest" description="Disordered" evidence="1">
    <location>
        <begin position="1"/>
        <end position="31"/>
    </location>
</feature>
<reference evidence="2" key="1">
    <citation type="submission" date="2023-10" db="EMBL/GenBank/DDBJ databases">
        <authorList>
            <person name="Domelevo Entfellner J.-B."/>
        </authorList>
    </citation>
    <scope>NUCLEOTIDE SEQUENCE</scope>
</reference>
<keyword evidence="3" id="KW-1185">Reference proteome</keyword>
<dbReference type="AlphaFoldDB" id="A0AA87B867"/>